<organism evidence="2 3">
    <name type="scientific">Nephila pilipes</name>
    <name type="common">Giant wood spider</name>
    <name type="synonym">Nephila maculata</name>
    <dbReference type="NCBI Taxonomy" id="299642"/>
    <lineage>
        <taxon>Eukaryota</taxon>
        <taxon>Metazoa</taxon>
        <taxon>Ecdysozoa</taxon>
        <taxon>Arthropoda</taxon>
        <taxon>Chelicerata</taxon>
        <taxon>Arachnida</taxon>
        <taxon>Araneae</taxon>
        <taxon>Araneomorphae</taxon>
        <taxon>Entelegynae</taxon>
        <taxon>Araneoidea</taxon>
        <taxon>Nephilidae</taxon>
        <taxon>Nephila</taxon>
    </lineage>
</organism>
<name>A0A8X6PMR5_NEPPI</name>
<protein>
    <submittedName>
        <fullName evidence="2">Uncharacterized protein</fullName>
    </submittedName>
</protein>
<dbReference type="AlphaFoldDB" id="A0A8X6PMR5"/>
<accession>A0A8X6PMR5</accession>
<comment type="caution">
    <text evidence="2">The sequence shown here is derived from an EMBL/GenBank/DDBJ whole genome shotgun (WGS) entry which is preliminary data.</text>
</comment>
<dbReference type="Proteomes" id="UP000887013">
    <property type="component" value="Unassembled WGS sequence"/>
</dbReference>
<gene>
    <name evidence="2" type="ORF">NPIL_144701</name>
</gene>
<evidence type="ECO:0000313" key="2">
    <source>
        <dbReference type="EMBL" id="GFT79292.1"/>
    </source>
</evidence>
<dbReference type="EMBL" id="BMAW01071711">
    <property type="protein sequence ID" value="GFT79292.1"/>
    <property type="molecule type" value="Genomic_DNA"/>
</dbReference>
<evidence type="ECO:0000313" key="3">
    <source>
        <dbReference type="Proteomes" id="UP000887013"/>
    </source>
</evidence>
<sequence>MYITLLPARVCMGAKGCEQARLDPASFITWRLVEMKSPKTNFVVLRAVKRPVSWPRNSSTTRFIRRNGSGELDRSLSERSVHSKSGADKTTVQEEASNMCLVEAFESL</sequence>
<reference evidence="2" key="1">
    <citation type="submission" date="2020-08" db="EMBL/GenBank/DDBJ databases">
        <title>Multicomponent nature underlies the extraordinary mechanical properties of spider dragline silk.</title>
        <authorList>
            <person name="Kono N."/>
            <person name="Nakamura H."/>
            <person name="Mori M."/>
            <person name="Yoshida Y."/>
            <person name="Ohtoshi R."/>
            <person name="Malay A.D."/>
            <person name="Moran D.A.P."/>
            <person name="Tomita M."/>
            <person name="Numata K."/>
            <person name="Arakawa K."/>
        </authorList>
    </citation>
    <scope>NUCLEOTIDE SEQUENCE</scope>
</reference>
<evidence type="ECO:0000256" key="1">
    <source>
        <dbReference type="SAM" id="MobiDB-lite"/>
    </source>
</evidence>
<feature type="compositionally biased region" description="Basic and acidic residues" evidence="1">
    <location>
        <begin position="71"/>
        <end position="87"/>
    </location>
</feature>
<feature type="region of interest" description="Disordered" evidence="1">
    <location>
        <begin position="65"/>
        <end position="92"/>
    </location>
</feature>
<proteinExistence type="predicted"/>
<keyword evidence="3" id="KW-1185">Reference proteome</keyword>